<proteinExistence type="inferred from homology"/>
<feature type="coiled-coil region" evidence="4">
    <location>
        <begin position="41"/>
        <end position="75"/>
    </location>
</feature>
<dbReference type="UniPathway" id="UPA00074">
    <property type="reaction ID" value="UER00132"/>
</dbReference>
<sequence length="475" mass="54248">MDRELYNSPLNTRYASREMSHIFSDMEKFKTFRILWTELAKAEMELGLNISSSQIKELEENIDNIDFEKAAEYEKELRHDVMAHVKAYGDVAKSAAGIIHLGATSCYVNDNTDIIVMRKALKLVAKKLAVLIKNLSEFAKKYKGLPTLGYTHYQPAQLVTVGKRATLWIQDFLIDLEEIEYRIENLKLRGVKGTTGTQASFLELFDGDHEKVKELEKKIVNSLGFTSAIAVSGQTYTRKIDFQILQALSQIAQSAHKMTNDIRLLQNLKEVEEPFEKNQIGSSAMAYKRNPMRSERIASLSKYVINIAQNPAMVEATQWFERTLDDSANKRLSIPEGFLATDAILDIAINVTSGLVVHEKVIERHVERELPFMATENILMEAVKRGGNRQELHEKIRQYSMIAASRVKDEGKDNNLLELLAKDKDFSITEDDIKNILNPVNYIGRSEKQVEEFLKEIVNFAILDYDTKYRVKLKV</sequence>
<dbReference type="RefSeq" id="WP_004821176.1">
    <property type="nucleotide sequence ID" value="NZ_UGTH01000001.1"/>
</dbReference>
<dbReference type="AlphaFoldDB" id="A0A379DDJ6"/>
<evidence type="ECO:0000256" key="2">
    <source>
        <dbReference type="NCBIfam" id="TIGR00928"/>
    </source>
</evidence>
<gene>
    <name evidence="6" type="primary">purB</name>
    <name evidence="6" type="ORF">NCTC11088_01634</name>
</gene>
<dbReference type="PROSITE" id="PS00163">
    <property type="entry name" value="FUMARATE_LYASES"/>
    <property type="match status" value="1"/>
</dbReference>
<dbReference type="UniPathway" id="UPA00075">
    <property type="reaction ID" value="UER00336"/>
</dbReference>
<dbReference type="Gene3D" id="1.20.200.10">
    <property type="entry name" value="Fumarase/aspartase (Central domain)"/>
    <property type="match status" value="1"/>
</dbReference>
<dbReference type="GO" id="GO:0005829">
    <property type="term" value="C:cytosol"/>
    <property type="evidence" value="ECO:0007669"/>
    <property type="project" value="TreeGrafter"/>
</dbReference>
<reference evidence="6 7" key="1">
    <citation type="submission" date="2018-06" db="EMBL/GenBank/DDBJ databases">
        <authorList>
            <consortium name="Pathogen Informatics"/>
            <person name="Doyle S."/>
        </authorList>
    </citation>
    <scope>NUCLEOTIDE SEQUENCE [LARGE SCALE GENOMIC DNA]</scope>
    <source>
        <strain evidence="6 7">NCTC11088</strain>
    </source>
</reference>
<dbReference type="EMBL" id="UGTH01000001">
    <property type="protein sequence ID" value="SUB75830.1"/>
    <property type="molecule type" value="Genomic_DNA"/>
</dbReference>
<comment type="catalytic activity">
    <reaction evidence="3">
        <text>(2S)-2-[5-amino-1-(5-phospho-beta-D-ribosyl)imidazole-4-carboxamido]succinate = 5-amino-1-(5-phospho-beta-D-ribosyl)imidazole-4-carboxamide + fumarate</text>
        <dbReference type="Rhea" id="RHEA:23920"/>
        <dbReference type="ChEBI" id="CHEBI:29806"/>
        <dbReference type="ChEBI" id="CHEBI:58443"/>
        <dbReference type="ChEBI" id="CHEBI:58475"/>
        <dbReference type="EC" id="4.3.2.2"/>
    </reaction>
</comment>
<dbReference type="Gene3D" id="1.10.275.60">
    <property type="match status" value="1"/>
</dbReference>
<keyword evidence="1 3" id="KW-0456">Lyase</keyword>
<comment type="similarity">
    <text evidence="3">Belongs to the lyase 1 family. Adenylosuccinate lyase subfamily.</text>
</comment>
<evidence type="ECO:0000256" key="3">
    <source>
        <dbReference type="RuleBase" id="RU361172"/>
    </source>
</evidence>
<dbReference type="InterPro" id="IPR000362">
    <property type="entry name" value="Fumarate_lyase_fam"/>
</dbReference>
<keyword evidence="4" id="KW-0175">Coiled coil</keyword>
<evidence type="ECO:0000259" key="5">
    <source>
        <dbReference type="SMART" id="SM00998"/>
    </source>
</evidence>
<dbReference type="PRINTS" id="PR00149">
    <property type="entry name" value="FUMRATELYASE"/>
</dbReference>
<dbReference type="InterPro" id="IPR004769">
    <property type="entry name" value="Pur_lyase"/>
</dbReference>
<evidence type="ECO:0000256" key="4">
    <source>
        <dbReference type="SAM" id="Coils"/>
    </source>
</evidence>
<dbReference type="Pfam" id="PF00206">
    <property type="entry name" value="Lyase_1"/>
    <property type="match status" value="1"/>
</dbReference>
<dbReference type="GO" id="GO:0006189">
    <property type="term" value="P:'de novo' IMP biosynthetic process"/>
    <property type="evidence" value="ECO:0007669"/>
    <property type="project" value="UniProtKB-UniPathway"/>
</dbReference>
<evidence type="ECO:0000256" key="1">
    <source>
        <dbReference type="ARBA" id="ARBA00023239"/>
    </source>
</evidence>
<evidence type="ECO:0000313" key="6">
    <source>
        <dbReference type="EMBL" id="SUB75830.1"/>
    </source>
</evidence>
<dbReference type="Pfam" id="PF10397">
    <property type="entry name" value="ADSL_C"/>
    <property type="match status" value="1"/>
</dbReference>
<dbReference type="CDD" id="cd03302">
    <property type="entry name" value="Adenylsuccinate_lyase_2"/>
    <property type="match status" value="1"/>
</dbReference>
<comment type="pathway">
    <text evidence="3">Purine metabolism; IMP biosynthesis via de novo pathway; 5-amino-1-(5-phospho-D-ribosyl)imidazole-4-carboxamide from 5-amino-1-(5-phospho-D-ribosyl)imidazole-4-carboxylate: step 2/2.</text>
</comment>
<evidence type="ECO:0000313" key="7">
    <source>
        <dbReference type="Proteomes" id="UP000254777"/>
    </source>
</evidence>
<dbReference type="EC" id="4.3.2.2" evidence="2 3"/>
<dbReference type="InterPro" id="IPR020557">
    <property type="entry name" value="Fumarate_lyase_CS"/>
</dbReference>
<dbReference type="InterPro" id="IPR022761">
    <property type="entry name" value="Fumarate_lyase_N"/>
</dbReference>
<accession>A0A379DDJ6</accession>
<dbReference type="GO" id="GO:0004018">
    <property type="term" value="F:N6-(1,2-dicarboxyethyl)AMP AMP-lyase (fumarate-forming) activity"/>
    <property type="evidence" value="ECO:0007669"/>
    <property type="project" value="UniProtKB-UniRule"/>
</dbReference>
<comment type="pathway">
    <text evidence="3">Purine metabolism; AMP biosynthesis via de novo pathway; AMP from IMP: step 2/2.</text>
</comment>
<keyword evidence="3" id="KW-0658">Purine biosynthesis</keyword>
<dbReference type="GO" id="GO:0070626">
    <property type="term" value="F:(S)-2-(5-amino-1-(5-phospho-D-ribosyl)imidazole-4-carboxamido) succinate lyase (fumarate-forming) activity"/>
    <property type="evidence" value="ECO:0007669"/>
    <property type="project" value="TreeGrafter"/>
</dbReference>
<dbReference type="NCBIfam" id="TIGR00928">
    <property type="entry name" value="purB"/>
    <property type="match status" value="1"/>
</dbReference>
<dbReference type="SMART" id="SM00998">
    <property type="entry name" value="ADSL_C"/>
    <property type="match status" value="1"/>
</dbReference>
<protein>
    <recommendedName>
        <fullName evidence="2 3">Adenylosuccinate lyase</fullName>
        <shortName evidence="3">ASL</shortName>
        <ecNumber evidence="2 3">4.3.2.2</ecNumber>
    </recommendedName>
    <alternativeName>
        <fullName evidence="3">Adenylosuccinase</fullName>
    </alternativeName>
</protein>
<dbReference type="Proteomes" id="UP000254777">
    <property type="component" value="Unassembled WGS sequence"/>
</dbReference>
<feature type="domain" description="Adenylosuccinate lyase C-terminal" evidence="5">
    <location>
        <begin position="370"/>
        <end position="454"/>
    </location>
</feature>
<name>A0A379DDJ6_9FIRM</name>
<dbReference type="PANTHER" id="PTHR43172:SF1">
    <property type="entry name" value="ADENYLOSUCCINATE LYASE"/>
    <property type="match status" value="1"/>
</dbReference>
<organism evidence="6 7">
    <name type="scientific">Peptoniphilus indolicus</name>
    <dbReference type="NCBI Taxonomy" id="33030"/>
    <lineage>
        <taxon>Bacteria</taxon>
        <taxon>Bacillati</taxon>
        <taxon>Bacillota</taxon>
        <taxon>Tissierellia</taxon>
        <taxon>Tissierellales</taxon>
        <taxon>Peptoniphilaceae</taxon>
        <taxon>Peptoniphilus</taxon>
    </lineage>
</organism>
<dbReference type="InterPro" id="IPR019468">
    <property type="entry name" value="AdenyloSucc_lyase_C"/>
</dbReference>
<dbReference type="PANTHER" id="PTHR43172">
    <property type="entry name" value="ADENYLOSUCCINATE LYASE"/>
    <property type="match status" value="1"/>
</dbReference>
<dbReference type="SUPFAM" id="SSF48557">
    <property type="entry name" value="L-aspartase-like"/>
    <property type="match status" value="1"/>
</dbReference>
<comment type="catalytic activity">
    <reaction evidence="3">
        <text>N(6)-(1,2-dicarboxyethyl)-AMP = fumarate + AMP</text>
        <dbReference type="Rhea" id="RHEA:16853"/>
        <dbReference type="ChEBI" id="CHEBI:29806"/>
        <dbReference type="ChEBI" id="CHEBI:57567"/>
        <dbReference type="ChEBI" id="CHEBI:456215"/>
        <dbReference type="EC" id="4.3.2.2"/>
    </reaction>
</comment>
<dbReference type="GO" id="GO:0044208">
    <property type="term" value="P:'de novo' AMP biosynthetic process"/>
    <property type="evidence" value="ECO:0007669"/>
    <property type="project" value="UniProtKB-UniPathway"/>
</dbReference>
<dbReference type="InterPro" id="IPR008948">
    <property type="entry name" value="L-Aspartase-like"/>
</dbReference>
<dbReference type="Gene3D" id="1.10.40.30">
    <property type="entry name" value="Fumarase/aspartase (C-terminal domain)"/>
    <property type="match status" value="1"/>
</dbReference>